<accession>A0ACC0UN21</accession>
<gene>
    <name evidence="1" type="ORF">F5148DRAFT_992221</name>
</gene>
<evidence type="ECO:0000313" key="2">
    <source>
        <dbReference type="Proteomes" id="UP001207468"/>
    </source>
</evidence>
<proteinExistence type="predicted"/>
<comment type="caution">
    <text evidence="1">The sequence shown here is derived from an EMBL/GenBank/DDBJ whole genome shotgun (WGS) entry which is preliminary data.</text>
</comment>
<reference evidence="1" key="1">
    <citation type="submission" date="2021-03" db="EMBL/GenBank/DDBJ databases">
        <title>Evolutionary priming and transition to the ectomycorrhizal habit in an iconic lineage of mushroom-forming fungi: is preadaptation a requirement?</title>
        <authorList>
            <consortium name="DOE Joint Genome Institute"/>
            <person name="Looney B.P."/>
            <person name="Miyauchi S."/>
            <person name="Morin E."/>
            <person name="Drula E."/>
            <person name="Courty P.E."/>
            <person name="Chicoki N."/>
            <person name="Fauchery L."/>
            <person name="Kohler A."/>
            <person name="Kuo A."/>
            <person name="LaButti K."/>
            <person name="Pangilinan J."/>
            <person name="Lipzen A."/>
            <person name="Riley R."/>
            <person name="Andreopoulos W."/>
            <person name="He G."/>
            <person name="Johnson J."/>
            <person name="Barry K.W."/>
            <person name="Grigoriev I.V."/>
            <person name="Nagy L."/>
            <person name="Hibbett D."/>
            <person name="Henrissat B."/>
            <person name="Matheny P.B."/>
            <person name="Labbe J."/>
            <person name="Martin A.F."/>
        </authorList>
    </citation>
    <scope>NUCLEOTIDE SEQUENCE</scope>
    <source>
        <strain evidence="1">BPL698</strain>
    </source>
</reference>
<evidence type="ECO:0000313" key="1">
    <source>
        <dbReference type="EMBL" id="KAI9512502.1"/>
    </source>
</evidence>
<dbReference type="Proteomes" id="UP001207468">
    <property type="component" value="Unassembled WGS sequence"/>
</dbReference>
<organism evidence="1 2">
    <name type="scientific">Russula earlei</name>
    <dbReference type="NCBI Taxonomy" id="71964"/>
    <lineage>
        <taxon>Eukaryota</taxon>
        <taxon>Fungi</taxon>
        <taxon>Dikarya</taxon>
        <taxon>Basidiomycota</taxon>
        <taxon>Agaricomycotina</taxon>
        <taxon>Agaricomycetes</taxon>
        <taxon>Russulales</taxon>
        <taxon>Russulaceae</taxon>
        <taxon>Russula</taxon>
    </lineage>
</organism>
<protein>
    <submittedName>
        <fullName evidence="1">Uncharacterized protein</fullName>
    </submittedName>
</protein>
<dbReference type="EMBL" id="JAGFNK010000008">
    <property type="protein sequence ID" value="KAI9512502.1"/>
    <property type="molecule type" value="Genomic_DNA"/>
</dbReference>
<keyword evidence="2" id="KW-1185">Reference proteome</keyword>
<sequence>MRGYGFNEMSLVVDESPSRGVPGQDRQLSAQAVEVRSPRTKREKWPFPLYSARSSIVKKEDVAAPDAPAGGGIIPENSVSDDTDASPKTQENTPGTRIVSPVPSLCQARSNALPIAGSSRYSHVEQTKLQGGVRNQGSHGDRCSNGGGTRDFRTNESPFSRRVKEKFEQIHAYGQESHSELSQPTAEPHTSAEIEAPPSHTEPLDIKDPSTRSVLHLDGDKSVRRIRPLYVGTAGPKLLMGPRKLNTAPAPGSVMDKVRMIEGRRLD</sequence>
<name>A0ACC0UN21_9AGAM</name>